<dbReference type="Pfam" id="PF12991">
    <property type="entry name" value="DUF3875"/>
    <property type="match status" value="1"/>
</dbReference>
<dbReference type="STRING" id="29529.SAMN04488122_0887"/>
<dbReference type="InterPro" id="IPR043964">
    <property type="entry name" value="P-loop_TraG"/>
</dbReference>
<gene>
    <name evidence="3" type="ORF">SAMN04488122_0887</name>
</gene>
<dbReference type="RefSeq" id="WP_245752374.1">
    <property type="nucleotide sequence ID" value="NZ_FOJG01000001.1"/>
</dbReference>
<proteinExistence type="predicted"/>
<dbReference type="InterPro" id="IPR025955">
    <property type="entry name" value="TraC/Conjuga_ATPase"/>
</dbReference>
<feature type="domain" description="TraG P-loop" evidence="2">
    <location>
        <begin position="430"/>
        <end position="842"/>
    </location>
</feature>
<dbReference type="AlphaFoldDB" id="A0A1I0PNL0"/>
<dbReference type="EMBL" id="FOJG01000001">
    <property type="protein sequence ID" value="SEW16004.1"/>
    <property type="molecule type" value="Genomic_DNA"/>
</dbReference>
<accession>A0A1I0PNL0</accession>
<reference evidence="4" key="1">
    <citation type="submission" date="2016-10" db="EMBL/GenBank/DDBJ databases">
        <authorList>
            <person name="Varghese N."/>
            <person name="Submissions S."/>
        </authorList>
    </citation>
    <scope>NUCLEOTIDE SEQUENCE [LARGE SCALE GENOMIC DNA]</scope>
    <source>
        <strain evidence="4">DSM 3695</strain>
    </source>
</reference>
<keyword evidence="4" id="KW-1185">Reference proteome</keyword>
<protein>
    <submittedName>
        <fullName evidence="3">Bacteroides conjugation system ATPase, TraG family</fullName>
    </submittedName>
</protein>
<dbReference type="InterPro" id="IPR053155">
    <property type="entry name" value="F-pilin_assembly_TraC"/>
</dbReference>
<dbReference type="SUPFAM" id="SSF52540">
    <property type="entry name" value="P-loop containing nucleoside triphosphate hydrolases"/>
    <property type="match status" value="1"/>
</dbReference>
<dbReference type="InterPro" id="IPR024451">
    <property type="entry name" value="TraG_N_Bacteroidetes"/>
</dbReference>
<evidence type="ECO:0000259" key="1">
    <source>
        <dbReference type="Pfam" id="PF12991"/>
    </source>
</evidence>
<dbReference type="InterPro" id="IPR022509">
    <property type="entry name" value="Conjugation_ATPase_TraG"/>
</dbReference>
<dbReference type="PANTHER" id="PTHR38467">
    <property type="match status" value="1"/>
</dbReference>
<organism evidence="3 4">
    <name type="scientific">Chitinophaga arvensicola</name>
    <dbReference type="NCBI Taxonomy" id="29529"/>
    <lineage>
        <taxon>Bacteria</taxon>
        <taxon>Pseudomonadati</taxon>
        <taxon>Bacteroidota</taxon>
        <taxon>Chitinophagia</taxon>
        <taxon>Chitinophagales</taxon>
        <taxon>Chitinophagaceae</taxon>
        <taxon>Chitinophaga</taxon>
    </lineage>
</organism>
<sequence>MIAMITIGIILLASLMLQLKQPRSKEKQLAALLPISKIEGDCIISKAGDITFCFELTLPEIFSLATEEYEALHHVWGRAIRVLPTGTVIHKQDWYLQDEYKADFEGNDEKTFLGRSAERFFHGRPILTHKSYLFITRKATGRKPSNSAISNLLRPAMFPAEVVKGQALFEFQDRVGQFERLLSEGGFIQPRRMNAAELSGDSQKAGLLERYCFLLSETDAPVMEDITFKPEWKIGDKYCQMYTLADVEDLPGMCGPRITYDKYSTDRTKFAIGFAAPCGLLLPCNHIYNQVLVLEDPQKTMKKLETKRRRLQSLSAYSRENAISRDATNDFLNEAISQSRLPVRAHYNLIAWTADRHQLKELRNQASSSLAQLDANPREEIKGAPQLYWSSLPGNSADIPDNELFDTFLEQASCFFTQETCYRDSPSPVGIRLVDRQTGAPVHFDLSDWGVKTGLLSNRNKFIVGASGSGKSLLCNALIKSYLEQGSHAVIIDVGNSYQGLCQLMGGYYFSYTEENPIKFNPFFISDGDVLDTERRESIKTLLIALWKRENESYKQSEYVALSNALVGYFEKLAAEPSLFPCFNTFYEYLQGEFMDTLRRQNVKEKEFDVDNFLYVMQPYYKGGEFDFLLNAEENLDLLKTPLIIFELDNIKEHPVLLSVTTLIVMQLFISKMRKLKGVRKIIVIEEAWKAIATSGMANFIKYLYKTVRKYFGEAWCVSQEIGDLINSPIIRDAIINNADCKILLDMKKFVNKFDAIQAAMGMSDKGKMMVLSLNRANDSKRKYREFYVDFSGQYMKVFGYEPSPYEYYCFTTEEREKLLVQQYTAAHNGDMRLGIKALVADLEAQKN</sequence>
<dbReference type="Gene3D" id="1.10.8.730">
    <property type="match status" value="1"/>
</dbReference>
<feature type="domain" description="TraG N-terminal Bacteroidetes" evidence="1">
    <location>
        <begin position="24"/>
        <end position="73"/>
    </location>
</feature>
<dbReference type="Gene3D" id="3.40.50.300">
    <property type="entry name" value="P-loop containing nucleotide triphosphate hydrolases"/>
    <property type="match status" value="1"/>
</dbReference>
<evidence type="ECO:0000313" key="4">
    <source>
        <dbReference type="Proteomes" id="UP000199310"/>
    </source>
</evidence>
<name>A0A1I0PNL0_9BACT</name>
<dbReference type="Proteomes" id="UP000199310">
    <property type="component" value="Unassembled WGS sequence"/>
</dbReference>
<dbReference type="Pfam" id="PF19044">
    <property type="entry name" value="P-loop_TraG"/>
    <property type="match status" value="1"/>
</dbReference>
<dbReference type="NCBIfam" id="TIGR03783">
    <property type="entry name" value="Bac_Flav_CT_G"/>
    <property type="match status" value="1"/>
</dbReference>
<evidence type="ECO:0000313" key="3">
    <source>
        <dbReference type="EMBL" id="SEW16004.1"/>
    </source>
</evidence>
<dbReference type="InterPro" id="IPR027417">
    <property type="entry name" value="P-loop_NTPase"/>
</dbReference>
<evidence type="ECO:0000259" key="2">
    <source>
        <dbReference type="Pfam" id="PF19044"/>
    </source>
</evidence>
<dbReference type="Pfam" id="PF11130">
    <property type="entry name" value="TraC_F_IV"/>
    <property type="match status" value="1"/>
</dbReference>
<dbReference type="PANTHER" id="PTHR38467:SF1">
    <property type="entry name" value="CONJUGATIVE TRANSFER: ASSEMBLY"/>
    <property type="match status" value="1"/>
</dbReference>